<dbReference type="PANTHER" id="PTHR12300:SF161">
    <property type="entry name" value="RECEPTOR EXPRESSION-ENHANCING PROTEIN"/>
    <property type="match status" value="1"/>
</dbReference>
<evidence type="ECO:0000256" key="3">
    <source>
        <dbReference type="ARBA" id="ARBA00022692"/>
    </source>
</evidence>
<accession>A0ABM0MRU5</accession>
<dbReference type="InterPro" id="IPR004345">
    <property type="entry name" value="TB2_DP1_HVA22"/>
</dbReference>
<evidence type="ECO:0000256" key="1">
    <source>
        <dbReference type="ARBA" id="ARBA00004141"/>
    </source>
</evidence>
<evidence type="ECO:0000313" key="8">
    <source>
        <dbReference type="RefSeq" id="XP_006822736.1"/>
    </source>
</evidence>
<evidence type="ECO:0000256" key="5">
    <source>
        <dbReference type="ARBA" id="ARBA00023136"/>
    </source>
</evidence>
<dbReference type="RefSeq" id="XP_006822736.1">
    <property type="nucleotide sequence ID" value="XM_006822673.1"/>
</dbReference>
<dbReference type="Proteomes" id="UP000694865">
    <property type="component" value="Unplaced"/>
</dbReference>
<protein>
    <recommendedName>
        <fullName evidence="6">Receptor expression-enhancing protein</fullName>
    </recommendedName>
</protein>
<feature type="transmembrane region" description="Helical" evidence="6">
    <location>
        <begin position="84"/>
        <end position="101"/>
    </location>
</feature>
<keyword evidence="5 6" id="KW-0472">Membrane</keyword>
<dbReference type="PANTHER" id="PTHR12300">
    <property type="entry name" value="HVA22-LIKE PROTEINS"/>
    <property type="match status" value="1"/>
</dbReference>
<gene>
    <name evidence="8" type="primary">LOC100371177</name>
</gene>
<evidence type="ECO:0000256" key="4">
    <source>
        <dbReference type="ARBA" id="ARBA00022989"/>
    </source>
</evidence>
<keyword evidence="7" id="KW-1185">Reference proteome</keyword>
<organism evidence="7 8">
    <name type="scientific">Saccoglossus kowalevskii</name>
    <name type="common">Acorn worm</name>
    <dbReference type="NCBI Taxonomy" id="10224"/>
    <lineage>
        <taxon>Eukaryota</taxon>
        <taxon>Metazoa</taxon>
        <taxon>Hemichordata</taxon>
        <taxon>Enteropneusta</taxon>
        <taxon>Harrimaniidae</taxon>
        <taxon>Saccoglossus</taxon>
    </lineage>
</organism>
<comment type="subcellular location">
    <subcellularLocation>
        <location evidence="1 6">Membrane</location>
        <topology evidence="1 6">Multi-pass membrane protein</topology>
    </subcellularLocation>
</comment>
<sequence length="183" mass="20404">IDYIIVSHLFTGVVALSAIYLVIGYGASFLCALFGFLYPAYCSTKAIESDSKEDDTQWLTYWVVYSAFSLVEFFSDIFLSWFPFYYLVKLLFLLWCMAPIANNGSQFIYKRVVRPFVLKHQKQVDEALDKFQGMAADAINEVMKRTQKVAGEAEVAAREAAADAASKAAADAVNAGLDDKKVN</sequence>
<feature type="transmembrane region" description="Helical" evidence="6">
    <location>
        <begin position="12"/>
        <end position="38"/>
    </location>
</feature>
<evidence type="ECO:0000256" key="2">
    <source>
        <dbReference type="ARBA" id="ARBA00008573"/>
    </source>
</evidence>
<keyword evidence="4 6" id="KW-1133">Transmembrane helix</keyword>
<evidence type="ECO:0000256" key="6">
    <source>
        <dbReference type="RuleBase" id="RU362006"/>
    </source>
</evidence>
<comment type="similarity">
    <text evidence="2 6">Belongs to the DP1 family.</text>
</comment>
<keyword evidence="3 6" id="KW-0812">Transmembrane</keyword>
<reference evidence="8" key="1">
    <citation type="submission" date="2025-08" db="UniProtKB">
        <authorList>
            <consortium name="RefSeq"/>
        </authorList>
    </citation>
    <scope>IDENTIFICATION</scope>
    <source>
        <tissue evidence="8">Testes</tissue>
    </source>
</reference>
<proteinExistence type="inferred from homology"/>
<dbReference type="Pfam" id="PF03134">
    <property type="entry name" value="TB2_DP1_HVA22"/>
    <property type="match status" value="1"/>
</dbReference>
<name>A0ABM0MRU5_SACKO</name>
<feature type="transmembrane region" description="Helical" evidence="6">
    <location>
        <begin position="59"/>
        <end position="78"/>
    </location>
</feature>
<feature type="non-terminal residue" evidence="8">
    <location>
        <position position="1"/>
    </location>
</feature>
<evidence type="ECO:0000313" key="7">
    <source>
        <dbReference type="Proteomes" id="UP000694865"/>
    </source>
</evidence>
<dbReference type="GeneID" id="100371177"/>